<keyword evidence="4" id="KW-1185">Reference proteome</keyword>
<dbReference type="SUPFAM" id="SSF51735">
    <property type="entry name" value="NAD(P)-binding Rossmann-fold domains"/>
    <property type="match status" value="1"/>
</dbReference>
<evidence type="ECO:0000259" key="2">
    <source>
        <dbReference type="Pfam" id="PF01370"/>
    </source>
</evidence>
<evidence type="ECO:0000313" key="4">
    <source>
        <dbReference type="Proteomes" id="UP000659344"/>
    </source>
</evidence>
<dbReference type="Gene3D" id="3.90.25.10">
    <property type="entry name" value="UDP-galactose 4-epimerase, domain 1"/>
    <property type="match status" value="1"/>
</dbReference>
<evidence type="ECO:0000256" key="1">
    <source>
        <dbReference type="ARBA" id="ARBA00007637"/>
    </source>
</evidence>
<gene>
    <name evidence="3" type="ORF">GCM10008013_36360</name>
</gene>
<dbReference type="Gene3D" id="3.40.50.720">
    <property type="entry name" value="NAD(P)-binding Rossmann-like Domain"/>
    <property type="match status" value="1"/>
</dbReference>
<dbReference type="PANTHER" id="PTHR43000">
    <property type="entry name" value="DTDP-D-GLUCOSE 4,6-DEHYDRATASE-RELATED"/>
    <property type="match status" value="1"/>
</dbReference>
<organism evidence="3 4">
    <name type="scientific">Paenibacillus segetis</name>
    <dbReference type="NCBI Taxonomy" id="1325360"/>
    <lineage>
        <taxon>Bacteria</taxon>
        <taxon>Bacillati</taxon>
        <taxon>Bacillota</taxon>
        <taxon>Bacilli</taxon>
        <taxon>Bacillales</taxon>
        <taxon>Paenibacillaceae</taxon>
        <taxon>Paenibacillus</taxon>
    </lineage>
</organism>
<dbReference type="InterPro" id="IPR036291">
    <property type="entry name" value="NAD(P)-bd_dom_sf"/>
</dbReference>
<sequence>MKVLITGGYGFIGSFVAEKFYQEGHDVILIDNMSSGNLKNIQYQHTSYIIDVESPACESIFEQHKIDAVIHLAAQINIVTSMENPYADTKSNILGLTNILQLSAKYQVKKFIFASSAAVYGMTDEVPLSETLHCRPVSPYGINKLLGEYYCDKWSELYNLDTLCFRFANVYGPRQGSVGEGGVVSIFMERLRNGQELQVYGSGDQTRDFIYVEDIADAIYTATLDHSLQSGIMNLSTNTESSVNDLIEILSKLQPLPGVVNMSPRPGDIFRSTLDNSKLRSAMNWEPKFSLELGLRKTYEWLMQSDNVTPRSADPVTRNDSSLNEAHIQNELITSSLSRHIRSLYLSQSEHYLEGTPVLKTDIFDAVIRSREQAKKKFNTDYTLLSLLNYVPYDDKLLYNIESYLRETDYIGLTQDGELRILLSNAPFKEASVVVERLKQQSIEAIIHLSSDIQYS</sequence>
<accession>A0ABQ1YPF3</accession>
<dbReference type="RefSeq" id="WP_188541266.1">
    <property type="nucleotide sequence ID" value="NZ_BMFT01000002.1"/>
</dbReference>
<dbReference type="Pfam" id="PF01370">
    <property type="entry name" value="Epimerase"/>
    <property type="match status" value="1"/>
</dbReference>
<reference evidence="4" key="1">
    <citation type="journal article" date="2019" name="Int. J. Syst. Evol. Microbiol.">
        <title>The Global Catalogue of Microorganisms (GCM) 10K type strain sequencing project: providing services to taxonomists for standard genome sequencing and annotation.</title>
        <authorList>
            <consortium name="The Broad Institute Genomics Platform"/>
            <consortium name="The Broad Institute Genome Sequencing Center for Infectious Disease"/>
            <person name="Wu L."/>
            <person name="Ma J."/>
        </authorList>
    </citation>
    <scope>NUCLEOTIDE SEQUENCE [LARGE SCALE GENOMIC DNA]</scope>
    <source>
        <strain evidence="4">CGMCC 1.12769</strain>
    </source>
</reference>
<proteinExistence type="inferred from homology"/>
<dbReference type="InterPro" id="IPR001509">
    <property type="entry name" value="Epimerase_deHydtase"/>
</dbReference>
<comment type="similarity">
    <text evidence="1">Belongs to the NAD(P)-dependent epimerase/dehydratase family.</text>
</comment>
<dbReference type="EMBL" id="BMFT01000002">
    <property type="protein sequence ID" value="GGH32138.1"/>
    <property type="molecule type" value="Genomic_DNA"/>
</dbReference>
<feature type="domain" description="NAD-dependent epimerase/dehydratase" evidence="2">
    <location>
        <begin position="3"/>
        <end position="225"/>
    </location>
</feature>
<evidence type="ECO:0000313" key="3">
    <source>
        <dbReference type="EMBL" id="GGH32138.1"/>
    </source>
</evidence>
<protein>
    <recommendedName>
        <fullName evidence="2">NAD-dependent epimerase/dehydratase domain-containing protein</fullName>
    </recommendedName>
</protein>
<name>A0ABQ1YPF3_9BACL</name>
<dbReference type="Proteomes" id="UP000659344">
    <property type="component" value="Unassembled WGS sequence"/>
</dbReference>
<comment type="caution">
    <text evidence="3">The sequence shown here is derived from an EMBL/GenBank/DDBJ whole genome shotgun (WGS) entry which is preliminary data.</text>
</comment>